<proteinExistence type="predicted"/>
<keyword evidence="1" id="KW-0812">Transmembrane</keyword>
<feature type="transmembrane region" description="Helical" evidence="1">
    <location>
        <begin position="143"/>
        <end position="165"/>
    </location>
</feature>
<evidence type="ECO:0000313" key="2">
    <source>
        <dbReference type="EMBL" id="SFB02142.1"/>
    </source>
</evidence>
<feature type="transmembrane region" description="Helical" evidence="1">
    <location>
        <begin position="105"/>
        <end position="131"/>
    </location>
</feature>
<feature type="transmembrane region" description="Helical" evidence="1">
    <location>
        <begin position="50"/>
        <end position="69"/>
    </location>
</feature>
<dbReference type="PANTHER" id="PTHR36007">
    <property type="entry name" value="TRANSPORT PROTEIN-RELATED"/>
    <property type="match status" value="1"/>
</dbReference>
<reference evidence="2 3" key="1">
    <citation type="submission" date="2016-10" db="EMBL/GenBank/DDBJ databases">
        <authorList>
            <person name="de Groot N.N."/>
        </authorList>
    </citation>
    <scope>NUCLEOTIDE SEQUENCE [LARGE SCALE GENOMIC DNA]</scope>
    <source>
        <strain evidence="2 3">DSM 5522</strain>
    </source>
</reference>
<keyword evidence="3" id="KW-1185">Reference proteome</keyword>
<dbReference type="InterPro" id="IPR009577">
    <property type="entry name" value="Sm_multidrug_ex"/>
</dbReference>
<dbReference type="PANTHER" id="PTHR36007:SF2">
    <property type="entry name" value="TRANSPORT PROTEIN-RELATED"/>
    <property type="match status" value="1"/>
</dbReference>
<name>A0A1I0XMF6_9FIRM</name>
<dbReference type="STRING" id="1120918.SAMN05216249_10725"/>
<accession>A0A1I0XMF6</accession>
<dbReference type="Proteomes" id="UP000198838">
    <property type="component" value="Unassembled WGS sequence"/>
</dbReference>
<dbReference type="AlphaFoldDB" id="A0A1I0XMF6"/>
<organism evidence="2 3">
    <name type="scientific">Acetitomaculum ruminis DSM 5522</name>
    <dbReference type="NCBI Taxonomy" id="1120918"/>
    <lineage>
        <taxon>Bacteria</taxon>
        <taxon>Bacillati</taxon>
        <taxon>Bacillota</taxon>
        <taxon>Clostridia</taxon>
        <taxon>Lachnospirales</taxon>
        <taxon>Lachnospiraceae</taxon>
        <taxon>Acetitomaculum</taxon>
    </lineage>
</organism>
<keyword evidence="1" id="KW-0472">Membrane</keyword>
<gene>
    <name evidence="2" type="ORF">SAMN05216249_10725</name>
</gene>
<protein>
    <submittedName>
        <fullName evidence="2">Uncharacterized membrane protein</fullName>
    </submittedName>
</protein>
<dbReference type="OrthoDB" id="360192at2"/>
<dbReference type="RefSeq" id="WP_092871673.1">
    <property type="nucleotide sequence ID" value="NZ_FOJY01000007.1"/>
</dbReference>
<evidence type="ECO:0000313" key="3">
    <source>
        <dbReference type="Proteomes" id="UP000198838"/>
    </source>
</evidence>
<dbReference type="EMBL" id="FOJY01000007">
    <property type="protein sequence ID" value="SFB02142.1"/>
    <property type="molecule type" value="Genomic_DNA"/>
</dbReference>
<evidence type="ECO:0000256" key="1">
    <source>
        <dbReference type="SAM" id="Phobius"/>
    </source>
</evidence>
<sequence>MSELVNNFTMTLSNYVSKEMVIFIISMIPILELRGGLIAASLLKVSIIKAIPICIIGNIIPIPFILLFIKKIFEWMRKVRLFEPIVRALENKAMGKSEKIQNYEFLGLMLFVGIPLPGTGAWTGSLIAALLDIDFKKSIIAELCGIAMATIIMSILSYGLLGAIIN</sequence>
<feature type="transmembrane region" description="Helical" evidence="1">
    <location>
        <begin position="20"/>
        <end position="43"/>
    </location>
</feature>
<dbReference type="Pfam" id="PF06695">
    <property type="entry name" value="Sm_multidrug_ex"/>
    <property type="match status" value="1"/>
</dbReference>
<keyword evidence="1" id="KW-1133">Transmembrane helix</keyword>